<gene>
    <name evidence="1" type="ORF">NCTC10313_06494</name>
</gene>
<protein>
    <submittedName>
        <fullName evidence="1">Uncharacterized protein</fullName>
    </submittedName>
</protein>
<dbReference type="AlphaFoldDB" id="A0A378B0N8"/>
<dbReference type="EMBL" id="UGLW01000003">
    <property type="protein sequence ID" value="STV26464.1"/>
    <property type="molecule type" value="Genomic_DNA"/>
</dbReference>
<organism evidence="1 2">
    <name type="scientific">Klebsiella pneumoniae subsp. ozaenae</name>
    <dbReference type="NCBI Taxonomy" id="574"/>
    <lineage>
        <taxon>Bacteria</taxon>
        <taxon>Pseudomonadati</taxon>
        <taxon>Pseudomonadota</taxon>
        <taxon>Gammaproteobacteria</taxon>
        <taxon>Enterobacterales</taxon>
        <taxon>Enterobacteriaceae</taxon>
        <taxon>Klebsiella/Raoultella group</taxon>
        <taxon>Klebsiella</taxon>
        <taxon>Klebsiella pneumoniae complex</taxon>
    </lineage>
</organism>
<dbReference type="Proteomes" id="UP000254487">
    <property type="component" value="Unassembled WGS sequence"/>
</dbReference>
<name>A0A378B0N8_KLEPO</name>
<evidence type="ECO:0000313" key="2">
    <source>
        <dbReference type="Proteomes" id="UP000254487"/>
    </source>
</evidence>
<proteinExistence type="predicted"/>
<evidence type="ECO:0000313" key="1">
    <source>
        <dbReference type="EMBL" id="STV26464.1"/>
    </source>
</evidence>
<sequence>MHNGHSPNYKTAGERNFDLIQGTNLYKVNQLNNTRDFAQMDSIQPLSDVLENFLVNSMTTPAHIQD</sequence>
<reference evidence="1 2" key="1">
    <citation type="submission" date="2018-06" db="EMBL/GenBank/DDBJ databases">
        <authorList>
            <consortium name="Pathogen Informatics"/>
            <person name="Doyle S."/>
        </authorList>
    </citation>
    <scope>NUCLEOTIDE SEQUENCE [LARGE SCALE GENOMIC DNA]</scope>
    <source>
        <strain evidence="1 2">NCTC10313</strain>
    </source>
</reference>
<accession>A0A378B0N8</accession>